<proteinExistence type="predicted"/>
<organism evidence="2">
    <name type="scientific">Human betaherpesvirus 6</name>
    <dbReference type="NCBI Taxonomy" id="10368"/>
    <lineage>
        <taxon>Viruses</taxon>
        <taxon>Duplodnaviria</taxon>
        <taxon>Heunggongvirae</taxon>
        <taxon>Peploviricota</taxon>
        <taxon>Herviviricetes</taxon>
        <taxon>Herpesvirales</taxon>
        <taxon>Orthoherpesviridae</taxon>
        <taxon>Betaherpesvirinae</taxon>
        <taxon>Roseolovirus</taxon>
    </lineage>
</organism>
<evidence type="ECO:0000256" key="1">
    <source>
        <dbReference type="SAM" id="Phobius"/>
    </source>
</evidence>
<reference evidence="2" key="1">
    <citation type="journal article" date="2018" name="BMC Genomics">
        <title>Comparative genomic, transcriptomic, and proteomic reannotation of human herpesvirus 6.</title>
        <authorList>
            <person name="Greninger A.L."/>
            <person name="Knudsen G.M."/>
            <person name="Roychoudhury P."/>
            <person name="Hanson D.J."/>
            <person name="Sedlak R.H."/>
            <person name="Xie H."/>
            <person name="Guan J."/>
            <person name="Nguyen T."/>
            <person name="Peddu V."/>
            <person name="Boeckh M."/>
            <person name="Huang M.L."/>
            <person name="Cook L."/>
            <person name="Depledge D.P."/>
            <person name="Zerr D.M."/>
            <person name="Koelle D.M."/>
            <person name="Gantt S."/>
            <person name="Yoshikawa T."/>
            <person name="Caserta M."/>
            <person name="Hill J.A."/>
            <person name="Jerome K.R."/>
        </authorList>
    </citation>
    <scope>NUCLEOTIDE SEQUENCE</scope>
    <source>
        <strain evidence="2">HP15A11</strain>
    </source>
</reference>
<sequence length="53" mass="6458">MGKVYILQQYKHIYIIHICMLMIANQFTSRFHLANRFEHFLRTDHNQKGSHLI</sequence>
<keyword evidence="1" id="KW-1133">Transmembrane helix</keyword>
<dbReference type="EMBL" id="KY274508">
    <property type="protein sequence ID" value="QFV26180.1"/>
    <property type="molecule type" value="Genomic_DNA"/>
</dbReference>
<protein>
    <submittedName>
        <fullName evidence="2">Uncharacterized protein</fullName>
    </submittedName>
</protein>
<feature type="transmembrane region" description="Helical" evidence="1">
    <location>
        <begin position="12"/>
        <end position="33"/>
    </location>
</feature>
<evidence type="ECO:0000313" key="2">
    <source>
        <dbReference type="EMBL" id="QFV26180.1"/>
    </source>
</evidence>
<keyword evidence="1" id="KW-0812">Transmembrane</keyword>
<name>A0A5P9S591_9BETA</name>
<keyword evidence="1" id="KW-0472">Membrane</keyword>
<accession>A0A5P9S591</accession>